<proteinExistence type="predicted"/>
<dbReference type="AlphaFoldDB" id="A0AAD7SZU3"/>
<keyword evidence="2" id="KW-1185">Reference proteome</keyword>
<dbReference type="EMBL" id="JAINUG010000021">
    <property type="protein sequence ID" value="KAJ8411804.1"/>
    <property type="molecule type" value="Genomic_DNA"/>
</dbReference>
<gene>
    <name evidence="1" type="ORF">AAFF_G00154420</name>
</gene>
<organism evidence="1 2">
    <name type="scientific">Aldrovandia affinis</name>
    <dbReference type="NCBI Taxonomy" id="143900"/>
    <lineage>
        <taxon>Eukaryota</taxon>
        <taxon>Metazoa</taxon>
        <taxon>Chordata</taxon>
        <taxon>Craniata</taxon>
        <taxon>Vertebrata</taxon>
        <taxon>Euteleostomi</taxon>
        <taxon>Actinopterygii</taxon>
        <taxon>Neopterygii</taxon>
        <taxon>Teleostei</taxon>
        <taxon>Notacanthiformes</taxon>
        <taxon>Halosauridae</taxon>
        <taxon>Aldrovandia</taxon>
    </lineage>
</organism>
<name>A0AAD7SZU3_9TELE</name>
<comment type="caution">
    <text evidence="1">The sequence shown here is derived from an EMBL/GenBank/DDBJ whole genome shotgun (WGS) entry which is preliminary data.</text>
</comment>
<sequence length="240" mass="26417">MENLSEVIILVGDLIIGFDIYFAGDLSGNTSLGTGDVKIPPTAPALVSVSCPRASIFVSLCFSPALSQNPIQLQQTAALLRKGSGGARAVRGLEPTWRRSVAVFGTGVCCRWICSDCSAPSTDVWISWINTAQGNLEPIQLSLITEWSYLDARWEVPNRTHRPGSTERARYGACGSEHTDKPLWDNTRGHWVNPMNIQIIGMMLALAFYGKPFQGVRTEMVSEVIAQDMNFRKMMKHQVS</sequence>
<evidence type="ECO:0000313" key="1">
    <source>
        <dbReference type="EMBL" id="KAJ8411804.1"/>
    </source>
</evidence>
<reference evidence="1" key="1">
    <citation type="journal article" date="2023" name="Science">
        <title>Genome structures resolve the early diversification of teleost fishes.</title>
        <authorList>
            <person name="Parey E."/>
            <person name="Louis A."/>
            <person name="Montfort J."/>
            <person name="Bouchez O."/>
            <person name="Roques C."/>
            <person name="Iampietro C."/>
            <person name="Lluch J."/>
            <person name="Castinel A."/>
            <person name="Donnadieu C."/>
            <person name="Desvignes T."/>
            <person name="Floi Bucao C."/>
            <person name="Jouanno E."/>
            <person name="Wen M."/>
            <person name="Mejri S."/>
            <person name="Dirks R."/>
            <person name="Jansen H."/>
            <person name="Henkel C."/>
            <person name="Chen W.J."/>
            <person name="Zahm M."/>
            <person name="Cabau C."/>
            <person name="Klopp C."/>
            <person name="Thompson A.W."/>
            <person name="Robinson-Rechavi M."/>
            <person name="Braasch I."/>
            <person name="Lecointre G."/>
            <person name="Bobe J."/>
            <person name="Postlethwait J.H."/>
            <person name="Berthelot C."/>
            <person name="Roest Crollius H."/>
            <person name="Guiguen Y."/>
        </authorList>
    </citation>
    <scope>NUCLEOTIDE SEQUENCE</scope>
    <source>
        <strain evidence="1">NC1722</strain>
    </source>
</reference>
<evidence type="ECO:0000313" key="2">
    <source>
        <dbReference type="Proteomes" id="UP001221898"/>
    </source>
</evidence>
<dbReference type="Proteomes" id="UP001221898">
    <property type="component" value="Unassembled WGS sequence"/>
</dbReference>
<accession>A0AAD7SZU3</accession>
<protein>
    <submittedName>
        <fullName evidence="1">Uncharacterized protein</fullName>
    </submittedName>
</protein>